<evidence type="ECO:0000259" key="7">
    <source>
        <dbReference type="Pfam" id="PF18052"/>
    </source>
</evidence>
<dbReference type="Pfam" id="PF23559">
    <property type="entry name" value="WHD_DRP"/>
    <property type="match status" value="1"/>
</dbReference>
<dbReference type="GO" id="GO:0043531">
    <property type="term" value="F:ADP binding"/>
    <property type="evidence" value="ECO:0007669"/>
    <property type="project" value="InterPro"/>
</dbReference>
<dbReference type="InterPro" id="IPR038005">
    <property type="entry name" value="RX-like_CC"/>
</dbReference>
<keyword evidence="3" id="KW-0677">Repeat</keyword>
<keyword evidence="2" id="KW-0433">Leucine-rich repeat</keyword>
<dbReference type="InterPro" id="IPR027417">
    <property type="entry name" value="P-loop_NTPase"/>
</dbReference>
<name>A0AAX6IIW2_IRIPA</name>
<dbReference type="SUPFAM" id="SSF52540">
    <property type="entry name" value="P-loop containing nucleoside triphosphate hydrolases"/>
    <property type="match status" value="1"/>
</dbReference>
<evidence type="ECO:0000313" key="11">
    <source>
        <dbReference type="Proteomes" id="UP001140949"/>
    </source>
</evidence>
<organism evidence="10 11">
    <name type="scientific">Iris pallida</name>
    <name type="common">Sweet iris</name>
    <dbReference type="NCBI Taxonomy" id="29817"/>
    <lineage>
        <taxon>Eukaryota</taxon>
        <taxon>Viridiplantae</taxon>
        <taxon>Streptophyta</taxon>
        <taxon>Embryophyta</taxon>
        <taxon>Tracheophyta</taxon>
        <taxon>Spermatophyta</taxon>
        <taxon>Magnoliopsida</taxon>
        <taxon>Liliopsida</taxon>
        <taxon>Asparagales</taxon>
        <taxon>Iridaceae</taxon>
        <taxon>Iridoideae</taxon>
        <taxon>Irideae</taxon>
        <taxon>Iris</taxon>
    </lineage>
</organism>
<evidence type="ECO:0000259" key="6">
    <source>
        <dbReference type="Pfam" id="PF00931"/>
    </source>
</evidence>
<dbReference type="EMBL" id="JANAVB010001800">
    <property type="protein sequence ID" value="KAJ6852305.1"/>
    <property type="molecule type" value="Genomic_DNA"/>
</dbReference>
<feature type="domain" description="Disease resistance R13L4/SHOC-2-like LRR" evidence="9">
    <location>
        <begin position="600"/>
        <end position="870"/>
    </location>
</feature>
<dbReference type="Gene3D" id="3.40.50.300">
    <property type="entry name" value="P-loop containing nucleotide triphosphate hydrolases"/>
    <property type="match status" value="1"/>
</dbReference>
<dbReference type="InterPro" id="IPR041118">
    <property type="entry name" value="Rx_N"/>
</dbReference>
<dbReference type="CDD" id="cd14798">
    <property type="entry name" value="RX-CC_like"/>
    <property type="match status" value="1"/>
</dbReference>
<dbReference type="InterPro" id="IPR058922">
    <property type="entry name" value="WHD_DRP"/>
</dbReference>
<dbReference type="Gene3D" id="1.20.5.4130">
    <property type="match status" value="1"/>
</dbReference>
<evidence type="ECO:0000313" key="10">
    <source>
        <dbReference type="EMBL" id="KAJ6852305.1"/>
    </source>
</evidence>
<dbReference type="SUPFAM" id="SSF52058">
    <property type="entry name" value="L domain-like"/>
    <property type="match status" value="1"/>
</dbReference>
<evidence type="ECO:0000256" key="3">
    <source>
        <dbReference type="ARBA" id="ARBA00022737"/>
    </source>
</evidence>
<dbReference type="PANTHER" id="PTHR23155">
    <property type="entry name" value="DISEASE RESISTANCE PROTEIN RP"/>
    <property type="match status" value="1"/>
</dbReference>
<dbReference type="InterPro" id="IPR032675">
    <property type="entry name" value="LRR_dom_sf"/>
</dbReference>
<evidence type="ECO:0000259" key="8">
    <source>
        <dbReference type="Pfam" id="PF23559"/>
    </source>
</evidence>
<accession>A0AAX6IIW2</accession>
<keyword evidence="4" id="KW-0547">Nucleotide-binding</keyword>
<dbReference type="GO" id="GO:0042742">
    <property type="term" value="P:defense response to bacterium"/>
    <property type="evidence" value="ECO:0007669"/>
    <property type="project" value="UniProtKB-ARBA"/>
</dbReference>
<protein>
    <submittedName>
        <fullName evidence="10">Disease resistance protein isoform X3</fullName>
    </submittedName>
</protein>
<proteinExistence type="inferred from homology"/>
<evidence type="ECO:0000256" key="5">
    <source>
        <dbReference type="ARBA" id="ARBA00022821"/>
    </source>
</evidence>
<dbReference type="Pfam" id="PF23598">
    <property type="entry name" value="LRR_14"/>
    <property type="match status" value="1"/>
</dbReference>
<dbReference type="PANTHER" id="PTHR23155:SF1185">
    <property type="entry name" value="DISEASE RESISTANCE RPP8-LIKE PROTEIN 3-RELATED"/>
    <property type="match status" value="1"/>
</dbReference>
<comment type="caution">
    <text evidence="10">The sequence shown here is derived from an EMBL/GenBank/DDBJ whole genome shotgun (WGS) entry which is preliminary data.</text>
</comment>
<reference evidence="10" key="1">
    <citation type="journal article" date="2023" name="GigaByte">
        <title>Genome assembly of the bearded iris, Iris pallida Lam.</title>
        <authorList>
            <person name="Bruccoleri R.E."/>
            <person name="Oakeley E.J."/>
            <person name="Faust A.M.E."/>
            <person name="Altorfer M."/>
            <person name="Dessus-Babus S."/>
            <person name="Burckhardt D."/>
            <person name="Oertli M."/>
            <person name="Naumann U."/>
            <person name="Petersen F."/>
            <person name="Wong J."/>
        </authorList>
    </citation>
    <scope>NUCLEOTIDE SEQUENCE</scope>
    <source>
        <strain evidence="10">GSM-AAB239-AS_SAM_17_03QT</strain>
    </source>
</reference>
<dbReference type="GO" id="GO:0009626">
    <property type="term" value="P:plant-type hypersensitive response"/>
    <property type="evidence" value="ECO:0007669"/>
    <property type="project" value="UniProtKB-ARBA"/>
</dbReference>
<evidence type="ECO:0000259" key="9">
    <source>
        <dbReference type="Pfam" id="PF23598"/>
    </source>
</evidence>
<keyword evidence="5" id="KW-0611">Plant defense</keyword>
<dbReference type="Gene3D" id="1.10.10.10">
    <property type="entry name" value="Winged helix-like DNA-binding domain superfamily/Winged helix DNA-binding domain"/>
    <property type="match status" value="1"/>
</dbReference>
<dbReference type="InterPro" id="IPR055414">
    <property type="entry name" value="LRR_R13L4/SHOC2-like"/>
</dbReference>
<dbReference type="Gene3D" id="3.80.10.10">
    <property type="entry name" value="Ribonuclease Inhibitor"/>
    <property type="match status" value="1"/>
</dbReference>
<dbReference type="InterPro" id="IPR036388">
    <property type="entry name" value="WH-like_DNA-bd_sf"/>
</dbReference>
<feature type="domain" description="Disease resistance N-terminal" evidence="7">
    <location>
        <begin position="5"/>
        <end position="87"/>
    </location>
</feature>
<comment type="similarity">
    <text evidence="1">Belongs to the disease resistance NB-LRR family.</text>
</comment>
<dbReference type="Pfam" id="PF00931">
    <property type="entry name" value="NB-ARC"/>
    <property type="match status" value="1"/>
</dbReference>
<dbReference type="InterPro" id="IPR044974">
    <property type="entry name" value="Disease_R_plants"/>
</dbReference>
<evidence type="ECO:0000256" key="1">
    <source>
        <dbReference type="ARBA" id="ARBA00008894"/>
    </source>
</evidence>
<dbReference type="InterPro" id="IPR042197">
    <property type="entry name" value="Apaf_helical"/>
</dbReference>
<dbReference type="Gene3D" id="1.10.8.430">
    <property type="entry name" value="Helical domain of apoptotic protease-activating factors"/>
    <property type="match status" value="1"/>
</dbReference>
<dbReference type="FunFam" id="1.10.10.10:FF:000322">
    <property type="entry name" value="Probable disease resistance protein At1g63360"/>
    <property type="match status" value="1"/>
</dbReference>
<dbReference type="InterPro" id="IPR002182">
    <property type="entry name" value="NB-ARC"/>
</dbReference>
<evidence type="ECO:0000256" key="2">
    <source>
        <dbReference type="ARBA" id="ARBA00022614"/>
    </source>
</evidence>
<dbReference type="AlphaFoldDB" id="A0AAX6IIW2"/>
<reference evidence="10" key="2">
    <citation type="submission" date="2023-04" db="EMBL/GenBank/DDBJ databases">
        <authorList>
            <person name="Bruccoleri R.E."/>
            <person name="Oakeley E.J."/>
            <person name="Faust A.-M."/>
            <person name="Dessus-Babus S."/>
            <person name="Altorfer M."/>
            <person name="Burckhardt D."/>
            <person name="Oertli M."/>
            <person name="Naumann U."/>
            <person name="Petersen F."/>
            <person name="Wong J."/>
        </authorList>
    </citation>
    <scope>NUCLEOTIDE SEQUENCE</scope>
    <source>
        <strain evidence="10">GSM-AAB239-AS_SAM_17_03QT</strain>
        <tissue evidence="10">Leaf</tissue>
    </source>
</reference>
<evidence type="ECO:0000256" key="4">
    <source>
        <dbReference type="ARBA" id="ARBA00022741"/>
    </source>
</evidence>
<keyword evidence="11" id="KW-1185">Reference proteome</keyword>
<sequence length="913" mass="104956">MAEAVLSAAVDKFSGYLLQDSCALNGIHIEVEWLERELRDVLCFLRDALSKEKQNDEMVRKWIKDVMDVAHAAEDIIETFMLEADNLAPIGSFERTVTRCSPTTAFENLMLSIGRCFPILSCIVHHHIHGREILETIKARVSEISERRASLGLVNLEEMGDRGSTSIHNSMQGERQLIPEEDDPIIIGFAEHKDIILKKLLNDEKSLSVISLVGMTGSGKTTLVRNIFLTVKVTEEFQACYWISVSQDDRLLEILKKLVEAVEGRERSDRVEYKYIIYDLDRVLSRKKYLIVVDGIWEMQDWDQIHEVLPDKNKGSRVLFTTCNDDFAVSASPAIFPYKLPSLNGEQSRRLLLRKVYPSRNIEEFQEELKIVGQNLVDKCQGLPLALVVLGGYLSIEEKNCFRWSRVLTRLDWESSEVGSCLGILDFSYETLPCHLKQCFLYLGSFPRLDEIIAKPLMRLWMVEGFIPPCHGETWEETANGFLEDLAARYLVRVVSRGRDEKVKMFRIHDRIHDFCRIEARRHGFLHFQSLARNQTLLSDTEATRRLASYAIKPTYYLISPKNKKKKAIDSIDHSSKTWRTPTLRTLYFRFSGVGGQLSLNGLTLLRILDVHLDYTWEEVPKEIGSLVNLRYLRWKSGPYMNFQLIKSLLNLQIIDVPCLVSVDSTIGDFKDLWFLRNVSVPENWTEKGLARLTKLRKVVLSDILDTDWNMLLRSLKKLHGLVCLKLNSRSPVPTQVLSMFSRHCTLRHLSVDGALSKLPESRSFPPNLTKLALSLTFLEQDPMSTLMKLPNLVCLKLLDSAYYGKKLHSQAGGFTRLRHLVLRYMLVEAWRVDEGAFPSLTHLTFHTCDHLKRLSKGLKHVSTLQNLTLLAMSPEFMDRIQPEGADWDKIKHVRHIYSSSHRRSEKMRDCCT</sequence>
<feature type="domain" description="NB-ARC" evidence="6">
    <location>
        <begin position="191"/>
        <end position="359"/>
    </location>
</feature>
<dbReference type="Pfam" id="PF18052">
    <property type="entry name" value="Rx_N"/>
    <property type="match status" value="1"/>
</dbReference>
<dbReference type="Proteomes" id="UP001140949">
    <property type="component" value="Unassembled WGS sequence"/>
</dbReference>
<dbReference type="PRINTS" id="PR00364">
    <property type="entry name" value="DISEASERSIST"/>
</dbReference>
<feature type="domain" description="Disease resistance protein winged helix" evidence="8">
    <location>
        <begin position="446"/>
        <end position="515"/>
    </location>
</feature>
<dbReference type="FunFam" id="3.40.50.300:FF:001091">
    <property type="entry name" value="Probable disease resistance protein At1g61300"/>
    <property type="match status" value="1"/>
</dbReference>
<dbReference type="GO" id="GO:0002758">
    <property type="term" value="P:innate immune response-activating signaling pathway"/>
    <property type="evidence" value="ECO:0007669"/>
    <property type="project" value="UniProtKB-ARBA"/>
</dbReference>
<gene>
    <name evidence="10" type="ORF">M6B38_255030</name>
</gene>